<dbReference type="EMBL" id="BK015018">
    <property type="protein sequence ID" value="DAD87295.1"/>
    <property type="molecule type" value="Genomic_DNA"/>
</dbReference>
<reference evidence="1" key="1">
    <citation type="journal article" date="2021" name="Proc. Natl. Acad. Sci. U.S.A.">
        <title>A Catalog of Tens of Thousands of Viruses from Human Metagenomes Reveals Hidden Associations with Chronic Diseases.</title>
        <authorList>
            <person name="Tisza M.J."/>
            <person name="Buck C.B."/>
        </authorList>
    </citation>
    <scope>NUCLEOTIDE SEQUENCE</scope>
    <source>
        <strain evidence="1">CtKXi8</strain>
    </source>
</reference>
<accession>A0A8S5MYU4</accession>
<name>A0A8S5MYU4_9CAUD</name>
<dbReference type="PROSITE" id="PS51257">
    <property type="entry name" value="PROKAR_LIPOPROTEIN"/>
    <property type="match status" value="1"/>
</dbReference>
<organism evidence="1">
    <name type="scientific">Siphoviridae sp. ctKXi8</name>
    <dbReference type="NCBI Taxonomy" id="2826244"/>
    <lineage>
        <taxon>Viruses</taxon>
        <taxon>Duplodnaviria</taxon>
        <taxon>Heunggongvirae</taxon>
        <taxon>Uroviricota</taxon>
        <taxon>Caudoviricetes</taxon>
    </lineage>
</organism>
<protein>
    <recommendedName>
        <fullName evidence="2">Lipoprotein</fullName>
    </recommendedName>
</protein>
<evidence type="ECO:0000313" key="1">
    <source>
        <dbReference type="EMBL" id="DAD87295.1"/>
    </source>
</evidence>
<sequence length="163" mass="17706">MVQFGKKGSPSMKKYLYLVFSFMLLGLCSCTVSSESEQPTTETSAQTIYKDQYVEVKFEGVGELPSIDGMSAINLTLKNFGDEGITVLFMDSSVNGTMVQFVSGVPATMQGGKEIAHTLSFNNETAGISDYSEIDKLEFSLSVNDANFAEISRSELLTVEISS</sequence>
<evidence type="ECO:0008006" key="2">
    <source>
        <dbReference type="Google" id="ProtNLM"/>
    </source>
</evidence>
<proteinExistence type="predicted"/>